<dbReference type="Proteomes" id="UP000001542">
    <property type="component" value="Unassembled WGS sequence"/>
</dbReference>
<reference evidence="1" key="2">
    <citation type="journal article" date="2007" name="Science">
        <title>Draft genome sequence of the sexually transmitted pathogen Trichomonas vaginalis.</title>
        <authorList>
            <person name="Carlton J.M."/>
            <person name="Hirt R.P."/>
            <person name="Silva J.C."/>
            <person name="Delcher A.L."/>
            <person name="Schatz M."/>
            <person name="Zhao Q."/>
            <person name="Wortman J.R."/>
            <person name="Bidwell S.L."/>
            <person name="Alsmark U.C.M."/>
            <person name="Besteiro S."/>
            <person name="Sicheritz-Ponten T."/>
            <person name="Noel C.J."/>
            <person name="Dacks J.B."/>
            <person name="Foster P.G."/>
            <person name="Simillion C."/>
            <person name="Van de Peer Y."/>
            <person name="Miranda-Saavedra D."/>
            <person name="Barton G.J."/>
            <person name="Westrop G.D."/>
            <person name="Mueller S."/>
            <person name="Dessi D."/>
            <person name="Fiori P.L."/>
            <person name="Ren Q."/>
            <person name="Paulsen I."/>
            <person name="Zhang H."/>
            <person name="Bastida-Corcuera F.D."/>
            <person name="Simoes-Barbosa A."/>
            <person name="Brown M.T."/>
            <person name="Hayes R.D."/>
            <person name="Mukherjee M."/>
            <person name="Okumura C.Y."/>
            <person name="Schneider R."/>
            <person name="Smith A.J."/>
            <person name="Vanacova S."/>
            <person name="Villalvazo M."/>
            <person name="Haas B.J."/>
            <person name="Pertea M."/>
            <person name="Feldblyum T.V."/>
            <person name="Utterback T.R."/>
            <person name="Shu C.L."/>
            <person name="Osoegawa K."/>
            <person name="de Jong P.J."/>
            <person name="Hrdy I."/>
            <person name="Horvathova L."/>
            <person name="Zubacova Z."/>
            <person name="Dolezal P."/>
            <person name="Malik S.B."/>
            <person name="Logsdon J.M. Jr."/>
            <person name="Henze K."/>
            <person name="Gupta A."/>
            <person name="Wang C.C."/>
            <person name="Dunne R.L."/>
            <person name="Upcroft J.A."/>
            <person name="Upcroft P."/>
            <person name="White O."/>
            <person name="Salzberg S.L."/>
            <person name="Tang P."/>
            <person name="Chiu C.-H."/>
            <person name="Lee Y.-S."/>
            <person name="Embley T.M."/>
            <person name="Coombs G.H."/>
            <person name="Mottram J.C."/>
            <person name="Tachezy J."/>
            <person name="Fraser-Liggett C.M."/>
            <person name="Johnson P.J."/>
        </authorList>
    </citation>
    <scope>NUCLEOTIDE SEQUENCE [LARGE SCALE GENOMIC DNA]</scope>
    <source>
        <strain evidence="1">G3</strain>
    </source>
</reference>
<dbReference type="VEuPathDB" id="TrichDB:TVAG_396760"/>
<evidence type="ECO:0000313" key="1">
    <source>
        <dbReference type="EMBL" id="EAY14946.1"/>
    </source>
</evidence>
<sequence>MLPVRRAGSTKRFNPLKIQKPVLTQLSRSKISFSSSFRLKTLEPIDLTKENAFANDDNLIYTVKLLSNWGDPQYMCCSYMQFLSHDRRPLNPIKMMSAPKLEEGVLQKLNGDMVKEEANQWRINWPPDEDDIMSIIFMFQKHQKPCFIRLWNPQTNMEQSIKDIEIYNGENLVAKEEIPKGFGKDIQISVKEEYAIKPSESMQYLQTLFPQLAPSLFPCDLFGQYPSFKLRKVSFEILKNYGNEKVFGLSQILFLNDKKAIITRDEINRITVDNCSDFTDPLALIPTNRDFPEKCQFVAHSSFERHPMLTFYFEQTVILSKIIVKNLDVGPSGFDCEVNHMRVFVNDRCEWIGKVQCTRLKEGVKPPPCVIHVLPSFIVSHGQ</sequence>
<dbReference type="PANTHER" id="PTHR21534">
    <property type="entry name" value="KATANIN-INTERACTING PROTEIN"/>
    <property type="match status" value="1"/>
</dbReference>
<dbReference type="PANTHER" id="PTHR21534:SF0">
    <property type="entry name" value="KATANIN-INTERACTING PROTEIN"/>
    <property type="match status" value="1"/>
</dbReference>
<proteinExistence type="predicted"/>
<dbReference type="EMBL" id="DS113262">
    <property type="protein sequence ID" value="EAY14946.1"/>
    <property type="molecule type" value="Genomic_DNA"/>
</dbReference>
<evidence type="ECO:0000313" key="2">
    <source>
        <dbReference type="Proteomes" id="UP000001542"/>
    </source>
</evidence>
<dbReference type="OrthoDB" id="304622at2759"/>
<dbReference type="InterPro" id="IPR026704">
    <property type="entry name" value="KATNIP"/>
</dbReference>
<evidence type="ECO:0008006" key="3">
    <source>
        <dbReference type="Google" id="ProtNLM"/>
    </source>
</evidence>
<keyword evidence="2" id="KW-1185">Reference proteome</keyword>
<protein>
    <recommendedName>
        <fullName evidence="3">KATNIP domain-containing protein</fullName>
    </recommendedName>
</protein>
<accession>A2DX64</accession>
<dbReference type="VEuPathDB" id="TrichDB:TVAGG3_0673740"/>
<dbReference type="InParanoid" id="A2DX64"/>
<dbReference type="RefSeq" id="XP_001327169.1">
    <property type="nucleotide sequence ID" value="XM_001327134.1"/>
</dbReference>
<dbReference type="KEGG" id="tva:4772947"/>
<name>A2DX64_TRIV3</name>
<reference evidence="1" key="1">
    <citation type="submission" date="2006-10" db="EMBL/GenBank/DDBJ databases">
        <authorList>
            <person name="Amadeo P."/>
            <person name="Zhao Q."/>
            <person name="Wortman J."/>
            <person name="Fraser-Liggett C."/>
            <person name="Carlton J."/>
        </authorList>
    </citation>
    <scope>NUCLEOTIDE SEQUENCE</scope>
    <source>
        <strain evidence="1">G3</strain>
    </source>
</reference>
<gene>
    <name evidence="1" type="ORF">TVAG_396760</name>
</gene>
<organism evidence="1 2">
    <name type="scientific">Trichomonas vaginalis (strain ATCC PRA-98 / G3)</name>
    <dbReference type="NCBI Taxonomy" id="412133"/>
    <lineage>
        <taxon>Eukaryota</taxon>
        <taxon>Metamonada</taxon>
        <taxon>Parabasalia</taxon>
        <taxon>Trichomonadida</taxon>
        <taxon>Trichomonadidae</taxon>
        <taxon>Trichomonas</taxon>
    </lineage>
</organism>
<dbReference type="AlphaFoldDB" id="A2DX64"/>